<evidence type="ECO:0000313" key="3">
    <source>
        <dbReference type="Proteomes" id="UP000317043"/>
    </source>
</evidence>
<dbReference type="InterPro" id="IPR005025">
    <property type="entry name" value="FMN_Rdtase-like_dom"/>
</dbReference>
<name>A0A543B0Z9_9ACTN</name>
<reference evidence="2 3" key="1">
    <citation type="submission" date="2019-06" db="EMBL/GenBank/DDBJ databases">
        <title>Sequencing the genomes of 1000 actinobacteria strains.</title>
        <authorList>
            <person name="Klenk H.-P."/>
        </authorList>
    </citation>
    <scope>NUCLEOTIDE SEQUENCE [LARGE SCALE GENOMIC DNA]</scope>
    <source>
        <strain evidence="2 3">DSM 45928</strain>
    </source>
</reference>
<accession>A0A543B0Z9</accession>
<dbReference type="GO" id="GO:0005829">
    <property type="term" value="C:cytosol"/>
    <property type="evidence" value="ECO:0007669"/>
    <property type="project" value="TreeGrafter"/>
</dbReference>
<protein>
    <submittedName>
        <fullName evidence="2">NAD(P)H-dependent FMN reductase</fullName>
    </submittedName>
</protein>
<proteinExistence type="predicted"/>
<dbReference type="RefSeq" id="WP_142043032.1">
    <property type="nucleotide sequence ID" value="NZ_JBHTGS010000003.1"/>
</dbReference>
<dbReference type="PANTHER" id="PTHR30543">
    <property type="entry name" value="CHROMATE REDUCTASE"/>
    <property type="match status" value="1"/>
</dbReference>
<dbReference type="EMBL" id="VFOW01000001">
    <property type="protein sequence ID" value="TQL78502.1"/>
    <property type="molecule type" value="Genomic_DNA"/>
</dbReference>
<dbReference type="FunCoup" id="A0A543B0Z9">
    <property type="interactions" value="48"/>
</dbReference>
<feature type="domain" description="NADPH-dependent FMN reductase-like" evidence="1">
    <location>
        <begin position="1"/>
        <end position="146"/>
    </location>
</feature>
<dbReference type="InterPro" id="IPR029039">
    <property type="entry name" value="Flavoprotein-like_sf"/>
</dbReference>
<dbReference type="PANTHER" id="PTHR30543:SF21">
    <property type="entry name" value="NAD(P)H-DEPENDENT FMN REDUCTASE LOT6"/>
    <property type="match status" value="1"/>
</dbReference>
<dbReference type="GO" id="GO:0016491">
    <property type="term" value="F:oxidoreductase activity"/>
    <property type="evidence" value="ECO:0007669"/>
    <property type="project" value="InterPro"/>
</dbReference>
<dbReference type="SUPFAM" id="SSF52218">
    <property type="entry name" value="Flavoproteins"/>
    <property type="match status" value="1"/>
</dbReference>
<keyword evidence="3" id="KW-1185">Reference proteome</keyword>
<dbReference type="Proteomes" id="UP000317043">
    <property type="component" value="Unassembled WGS sequence"/>
</dbReference>
<dbReference type="Pfam" id="PF03358">
    <property type="entry name" value="FMN_red"/>
    <property type="match status" value="1"/>
</dbReference>
<organism evidence="2 3">
    <name type="scientific">Stackebrandtia endophytica</name>
    <dbReference type="NCBI Taxonomy" id="1496996"/>
    <lineage>
        <taxon>Bacteria</taxon>
        <taxon>Bacillati</taxon>
        <taxon>Actinomycetota</taxon>
        <taxon>Actinomycetes</taxon>
        <taxon>Glycomycetales</taxon>
        <taxon>Glycomycetaceae</taxon>
        <taxon>Stackebrandtia</taxon>
    </lineage>
</organism>
<comment type="caution">
    <text evidence="2">The sequence shown here is derived from an EMBL/GenBank/DDBJ whole genome shotgun (WGS) entry which is preliminary data.</text>
</comment>
<evidence type="ECO:0000259" key="1">
    <source>
        <dbReference type="Pfam" id="PF03358"/>
    </source>
</evidence>
<dbReference type="GO" id="GO:0010181">
    <property type="term" value="F:FMN binding"/>
    <property type="evidence" value="ECO:0007669"/>
    <property type="project" value="TreeGrafter"/>
</dbReference>
<gene>
    <name evidence="2" type="ORF">FB566_4090</name>
</gene>
<dbReference type="InParanoid" id="A0A543B0Z9"/>
<evidence type="ECO:0000313" key="2">
    <source>
        <dbReference type="EMBL" id="TQL78502.1"/>
    </source>
</evidence>
<sequence>MKLHIVISSTRPGRLGGHIGQWFYENAKHHNGFEARLVDLAEVNLPFLDEPEHPSTGRYVHEHSRQWSSLVDEADAFVFVTPEYNYGMPASLKNALDFLYHEWSHKPVGFVSYGGVSAGTRGVQMTKQVVTTLRMYPIGATVAIPTRQYVENGELRADQALNDSAASMLAELAIVSAAMAPMRAA</sequence>
<dbReference type="OrthoDB" id="9812295at2"/>
<dbReference type="InterPro" id="IPR050712">
    <property type="entry name" value="NAD(P)H-dep_reductase"/>
</dbReference>
<dbReference type="AlphaFoldDB" id="A0A543B0Z9"/>
<dbReference type="Gene3D" id="3.40.50.360">
    <property type="match status" value="1"/>
</dbReference>